<dbReference type="RefSeq" id="XP_024338521.1">
    <property type="nucleotide sequence ID" value="XM_024485688.1"/>
</dbReference>
<dbReference type="GO" id="GO:0005634">
    <property type="term" value="C:nucleus"/>
    <property type="evidence" value="ECO:0007669"/>
    <property type="project" value="TreeGrafter"/>
</dbReference>
<reference evidence="2 3" key="1">
    <citation type="submission" date="2017-04" db="EMBL/GenBank/DDBJ databases">
        <title>Genome Sequence of the Model Brown-Rot Fungus Postia placenta SB12.</title>
        <authorList>
            <consortium name="DOE Joint Genome Institute"/>
            <person name="Gaskell J."/>
            <person name="Kersten P."/>
            <person name="Larrondo L.F."/>
            <person name="Canessa P."/>
            <person name="Martinez D."/>
            <person name="Hibbett D."/>
            <person name="Schmoll M."/>
            <person name="Kubicek C.P."/>
            <person name="Martinez A.T."/>
            <person name="Yadav J."/>
            <person name="Master E."/>
            <person name="Magnuson J.K."/>
            <person name="James T."/>
            <person name="Yaver D."/>
            <person name="Berka R."/>
            <person name="Labutti K."/>
            <person name="Lipzen A."/>
            <person name="Aerts A."/>
            <person name="Barry K."/>
            <person name="Henrissat B."/>
            <person name="Blanchette R."/>
            <person name="Grigoriev I."/>
            <person name="Cullen D."/>
        </authorList>
    </citation>
    <scope>NUCLEOTIDE SEQUENCE [LARGE SCALE GENOMIC DNA]</scope>
    <source>
        <strain evidence="2 3">MAD-698-R-SB12</strain>
    </source>
</reference>
<dbReference type="EMBL" id="KZ110598">
    <property type="protein sequence ID" value="OSX61727.1"/>
    <property type="molecule type" value="Genomic_DNA"/>
</dbReference>
<dbReference type="GO" id="GO:0005524">
    <property type="term" value="F:ATP binding"/>
    <property type="evidence" value="ECO:0007669"/>
    <property type="project" value="InterPro"/>
</dbReference>
<keyword evidence="3" id="KW-1185">Reference proteome</keyword>
<dbReference type="GO" id="GO:0004674">
    <property type="term" value="F:protein serine/threonine kinase activity"/>
    <property type="evidence" value="ECO:0007669"/>
    <property type="project" value="TreeGrafter"/>
</dbReference>
<accession>A0A1X6MZE6</accession>
<dbReference type="PROSITE" id="PS50011">
    <property type="entry name" value="PROTEIN_KINASE_DOM"/>
    <property type="match status" value="1"/>
</dbReference>
<dbReference type="SUPFAM" id="SSF56112">
    <property type="entry name" value="Protein kinase-like (PK-like)"/>
    <property type="match status" value="1"/>
</dbReference>
<dbReference type="GO" id="GO:0044773">
    <property type="term" value="P:mitotic DNA damage checkpoint signaling"/>
    <property type="evidence" value="ECO:0007669"/>
    <property type="project" value="TreeGrafter"/>
</dbReference>
<dbReference type="Proteomes" id="UP000194127">
    <property type="component" value="Unassembled WGS sequence"/>
</dbReference>
<proteinExistence type="predicted"/>
<dbReference type="InterPro" id="IPR011009">
    <property type="entry name" value="Kinase-like_dom_sf"/>
</dbReference>
<evidence type="ECO:0000313" key="3">
    <source>
        <dbReference type="Proteomes" id="UP000194127"/>
    </source>
</evidence>
<dbReference type="InterPro" id="IPR001245">
    <property type="entry name" value="Ser-Thr/Tyr_kinase_cat_dom"/>
</dbReference>
<dbReference type="InterPro" id="IPR000719">
    <property type="entry name" value="Prot_kinase_dom"/>
</dbReference>
<feature type="domain" description="Protein kinase" evidence="1">
    <location>
        <begin position="20"/>
        <end position="374"/>
    </location>
</feature>
<evidence type="ECO:0000313" key="2">
    <source>
        <dbReference type="EMBL" id="OSX61727.1"/>
    </source>
</evidence>
<dbReference type="GeneID" id="36330637"/>
<dbReference type="Gene3D" id="1.10.510.10">
    <property type="entry name" value="Transferase(Phosphotransferase) domain 1"/>
    <property type="match status" value="1"/>
</dbReference>
<protein>
    <recommendedName>
        <fullName evidence="1">Protein kinase domain-containing protein</fullName>
    </recommendedName>
</protein>
<dbReference type="OrthoDB" id="5987198at2759"/>
<dbReference type="PANTHER" id="PTHR44167:SF30">
    <property type="entry name" value="PHOSPHORYLASE KINASE"/>
    <property type="match status" value="1"/>
</dbReference>
<dbReference type="PANTHER" id="PTHR44167">
    <property type="entry name" value="OVARIAN-SPECIFIC SERINE/THREONINE-PROTEIN KINASE LOK-RELATED"/>
    <property type="match status" value="1"/>
</dbReference>
<gene>
    <name evidence="2" type="ORF">POSPLADRAFT_1144317</name>
</gene>
<dbReference type="Pfam" id="PF07714">
    <property type="entry name" value="PK_Tyr_Ser-Thr"/>
    <property type="match status" value="1"/>
</dbReference>
<dbReference type="STRING" id="670580.A0A1X6MZE6"/>
<organism evidence="2 3">
    <name type="scientific">Postia placenta MAD-698-R-SB12</name>
    <dbReference type="NCBI Taxonomy" id="670580"/>
    <lineage>
        <taxon>Eukaryota</taxon>
        <taxon>Fungi</taxon>
        <taxon>Dikarya</taxon>
        <taxon>Basidiomycota</taxon>
        <taxon>Agaricomycotina</taxon>
        <taxon>Agaricomycetes</taxon>
        <taxon>Polyporales</taxon>
        <taxon>Adustoporiaceae</taxon>
        <taxon>Rhodonia</taxon>
    </lineage>
</organism>
<evidence type="ECO:0000259" key="1">
    <source>
        <dbReference type="PROSITE" id="PS50011"/>
    </source>
</evidence>
<sequence>MCNDQPRLPSIAYVSLEESQRYAEATVKGSFGLSPAEKFWRDHQPHLQSREYVLRARYRPNWRPSWLGTNLDPTYCEDSIMVSKHNVIDAIRQRDGLLVAIKATRNDTEEIAISTFLSSLKLMSDHRNHCIPLLEVMLDPLDPEMSLMVTPYMRPFNDPEFGASGEVVDFVRQSLEGLWFLHEQRVAHRDCAAMNIMMDGRPLYPHGHHPVRYGYSRDGASELAPLARIDHPVRYYFIDFGLSTHFAPGVSPSVVGAAGRDKEVPELSLDVPYDAFKVDIFAMGNLYDKELVQKYQGLEFLQPLIDVMKQRDPERRPSAEQAFRSFEGIRSTLSNASLRWRLRPRTESMSERVLYDTVAVAREGVHHLKRLVVA</sequence>
<dbReference type="AlphaFoldDB" id="A0A1X6MZE6"/>
<name>A0A1X6MZE6_9APHY</name>